<protein>
    <submittedName>
        <fullName evidence="1">Putative bacterial sensory transduction regulator</fullName>
    </submittedName>
</protein>
<dbReference type="AlphaFoldDB" id="J1GTR0"/>
<reference evidence="1 2" key="1">
    <citation type="submission" date="2012-05" db="EMBL/GenBank/DDBJ databases">
        <authorList>
            <person name="Harkins D.M."/>
            <person name="Madupu R."/>
            <person name="Durkin A.S."/>
            <person name="Torralba M."/>
            <person name="Methe B."/>
            <person name="Sutton G.G."/>
            <person name="Nelson K.E."/>
        </authorList>
    </citation>
    <scope>NUCLEOTIDE SEQUENCE [LARGE SCALE GENOMIC DNA]</scope>
    <source>
        <strain evidence="1 2">F0489</strain>
    </source>
</reference>
<comment type="caution">
    <text evidence="1">The sequence shown here is derived from an EMBL/GenBank/DDBJ whole genome shotgun (WGS) entry which is preliminary data.</text>
</comment>
<gene>
    <name evidence="1" type="ORF">HMPREF1318_2223</name>
</gene>
<organism evidence="1 2">
    <name type="scientific">Actinomyces massiliensis F0489</name>
    <dbReference type="NCBI Taxonomy" id="1125718"/>
    <lineage>
        <taxon>Bacteria</taxon>
        <taxon>Bacillati</taxon>
        <taxon>Actinomycetota</taxon>
        <taxon>Actinomycetes</taxon>
        <taxon>Actinomycetales</taxon>
        <taxon>Actinomycetaceae</taxon>
        <taxon>Actinomyces</taxon>
    </lineage>
</organism>
<dbReference type="OrthoDB" id="3253271at2"/>
<dbReference type="RefSeq" id="WP_008733983.1">
    <property type="nucleotide sequence ID" value="NZ_AKFT01000221.1"/>
</dbReference>
<dbReference type="Pfam" id="PF10722">
    <property type="entry name" value="YbjN"/>
    <property type="match status" value="1"/>
</dbReference>
<proteinExistence type="predicted"/>
<dbReference type="eggNOG" id="ENOG5031GSV">
    <property type="taxonomic scope" value="Bacteria"/>
</dbReference>
<dbReference type="InterPro" id="IPR019660">
    <property type="entry name" value="Put_sensory_transdc_reg_YbjN"/>
</dbReference>
<dbReference type="EMBL" id="AKFT01000221">
    <property type="protein sequence ID" value="EJF36405.1"/>
    <property type="molecule type" value="Genomic_DNA"/>
</dbReference>
<evidence type="ECO:0000313" key="2">
    <source>
        <dbReference type="Proteomes" id="UP000002941"/>
    </source>
</evidence>
<dbReference type="PATRIC" id="fig|1125718.3.peg.2822"/>
<accession>J1GTR0</accession>
<dbReference type="Proteomes" id="UP000002941">
    <property type="component" value="Unassembled WGS sequence"/>
</dbReference>
<evidence type="ECO:0000313" key="1">
    <source>
        <dbReference type="EMBL" id="EJF36405.1"/>
    </source>
</evidence>
<name>J1GTR0_9ACTO</name>
<sequence>MAWWNEPAGDQTPQVTIDRVAAWFDDNGFTYTRKQDDSAIVAGFDEYSYVVAIVDENLLAIYARSWLNLPEDADVTVTLRDLLNTLNRSQAIPSLSSFVDDDGRQVAAEVAVSVAEGLNDAQLANILDTSLQVIIANFEELGEIVNRGQNIQGAGQ</sequence>
<keyword evidence="2" id="KW-1185">Reference proteome</keyword>